<organism evidence="3 4">
    <name type="scientific">Polarella glacialis</name>
    <name type="common">Dinoflagellate</name>
    <dbReference type="NCBI Taxonomy" id="89957"/>
    <lineage>
        <taxon>Eukaryota</taxon>
        <taxon>Sar</taxon>
        <taxon>Alveolata</taxon>
        <taxon>Dinophyceae</taxon>
        <taxon>Suessiales</taxon>
        <taxon>Suessiaceae</taxon>
        <taxon>Polarella</taxon>
    </lineage>
</organism>
<accession>A0A813L784</accession>
<feature type="transmembrane region" description="Helical" evidence="2">
    <location>
        <begin position="352"/>
        <end position="377"/>
    </location>
</feature>
<feature type="compositionally biased region" description="Low complexity" evidence="1">
    <location>
        <begin position="400"/>
        <end position="412"/>
    </location>
</feature>
<feature type="transmembrane region" description="Helical" evidence="2">
    <location>
        <begin position="217"/>
        <end position="237"/>
    </location>
</feature>
<keyword evidence="2" id="KW-0812">Transmembrane</keyword>
<evidence type="ECO:0000256" key="2">
    <source>
        <dbReference type="SAM" id="Phobius"/>
    </source>
</evidence>
<comment type="caution">
    <text evidence="3">The sequence shown here is derived from an EMBL/GenBank/DDBJ whole genome shotgun (WGS) entry which is preliminary data.</text>
</comment>
<protein>
    <submittedName>
        <fullName evidence="3">Uncharacterized protein</fullName>
    </submittedName>
</protein>
<feature type="transmembrane region" description="Helical" evidence="2">
    <location>
        <begin position="320"/>
        <end position="346"/>
    </location>
</feature>
<name>A0A813L784_POLGL</name>
<feature type="compositionally biased region" description="Low complexity" evidence="1">
    <location>
        <begin position="31"/>
        <end position="45"/>
    </location>
</feature>
<keyword evidence="2" id="KW-0472">Membrane</keyword>
<proteinExistence type="predicted"/>
<feature type="region of interest" description="Disordered" evidence="1">
    <location>
        <begin position="1"/>
        <end position="60"/>
    </location>
</feature>
<dbReference type="EMBL" id="CAJNNW010034231">
    <property type="protein sequence ID" value="CAE8722049.1"/>
    <property type="molecule type" value="Genomic_DNA"/>
</dbReference>
<reference evidence="3" key="1">
    <citation type="submission" date="2021-02" db="EMBL/GenBank/DDBJ databases">
        <authorList>
            <person name="Dougan E. K."/>
            <person name="Rhodes N."/>
            <person name="Thang M."/>
            <person name="Chan C."/>
        </authorList>
    </citation>
    <scope>NUCLEOTIDE SEQUENCE</scope>
</reference>
<gene>
    <name evidence="3" type="ORF">PGLA2088_LOCUS42295</name>
</gene>
<feature type="region of interest" description="Disordered" evidence="1">
    <location>
        <begin position="90"/>
        <end position="121"/>
    </location>
</feature>
<keyword evidence="2" id="KW-1133">Transmembrane helix</keyword>
<evidence type="ECO:0000313" key="4">
    <source>
        <dbReference type="Proteomes" id="UP000626109"/>
    </source>
</evidence>
<feature type="transmembrane region" description="Helical" evidence="2">
    <location>
        <begin position="184"/>
        <end position="205"/>
    </location>
</feature>
<feature type="transmembrane region" description="Helical" evidence="2">
    <location>
        <begin position="276"/>
        <end position="299"/>
    </location>
</feature>
<dbReference type="AlphaFoldDB" id="A0A813L784"/>
<feature type="non-terminal residue" evidence="3">
    <location>
        <position position="1"/>
    </location>
</feature>
<evidence type="ECO:0000256" key="1">
    <source>
        <dbReference type="SAM" id="MobiDB-lite"/>
    </source>
</evidence>
<dbReference type="Proteomes" id="UP000626109">
    <property type="component" value="Unassembled WGS sequence"/>
</dbReference>
<evidence type="ECO:0000313" key="3">
    <source>
        <dbReference type="EMBL" id="CAE8722049.1"/>
    </source>
</evidence>
<sequence>KRRTCSAPLRAFGRLPASPLRPSAADAPQVCEGPGCTEGTGTLPEVSEAEPLAQPASSAEPPSCRCHYSQIEFGRLDFFRQQKAVPLLSSGPQALETEPKSNNNNSSLGCEEGSHSPLGAQTRGEARPVLSVLVLTALLVAWPWIGYGTDVHEDCQADQDSPTSASTSPTDLPRQSLWHCYQKYIFLADCVGLCFLAALVTVSQLRWWLTSRYLVAVRLYVIMTWLAVYTYCLLSMFKWCYSSHIGKLVLNLQSEHELKTATRTWRQLPGALHSPYMIFCLIAVNLQWMVWGWGLHLVRRHLSKLEAAFQKSLGATALKWALYWDMFALLASALCFVLLFVCGWLAPTLAYVFYGIAISVAATVVCMLILVLWGFWLSLRFAQTELRAQTAKKKRSELDSPSGPSGPSGPSSQTAQTEKCEQLAEQAVRVARRLVCEAPLGLLPTLLALASQIWSLHSWGFAPEAALNIVSVLSLVANCRFVILLTGIDLFDFANAGKRRKARLQPRAAAEKANHLKAKWTTGDEGWDSKVLDLAGRGITLRALLRFYRRLGTSSVMPHFDPAKHSTADVARQAIIPLSKDTRYGSSSMSTVLMRGKSVLPMKMVTHSWSNRFSHLVAAVVADALDLPEYEAVVGRLDRFEIGALEEELYWKGKLDQTFWICLFAVNQHASICARILPQECDPVTGKQPLPCTCGFGKFGSQTPPLRHDGQSILCEMNKFDDMMACIAAAEPGFAQLLAVDKDFTIFRRAWCVAEIHQAYSLRLPQKMLVFSEATLTRYKSYLKTLKVEDMEASHPADRDMILARISDKASFNEEVQRLLFDDGGLLEEWRGGFDHMTMLGEVARRGYERAKSSQSELEEQP</sequence>
<feature type="region of interest" description="Disordered" evidence="1">
    <location>
        <begin position="393"/>
        <end position="416"/>
    </location>
</feature>